<keyword evidence="3" id="KW-0813">Transport</keyword>
<accession>A0ABW0LEY4</accession>
<keyword evidence="5 8" id="KW-0812">Transmembrane</keyword>
<evidence type="ECO:0000256" key="5">
    <source>
        <dbReference type="ARBA" id="ARBA00022692"/>
    </source>
</evidence>
<dbReference type="PANTHER" id="PTHR34584:SF1">
    <property type="entry name" value="NA(+)_H(+) ANTIPORTER SUBUNIT E1"/>
    <property type="match status" value="1"/>
</dbReference>
<comment type="caution">
    <text evidence="9">The sequence shown here is derived from an EMBL/GenBank/DDBJ whole genome shotgun (WGS) entry which is preliminary data.</text>
</comment>
<evidence type="ECO:0000313" key="9">
    <source>
        <dbReference type="EMBL" id="MFC5464319.1"/>
    </source>
</evidence>
<keyword evidence="10" id="KW-1185">Reference proteome</keyword>
<comment type="similarity">
    <text evidence="2">Belongs to the CPA3 antiporters (TC 2.A.63) subunit E family.</text>
</comment>
<evidence type="ECO:0000256" key="8">
    <source>
        <dbReference type="SAM" id="Phobius"/>
    </source>
</evidence>
<evidence type="ECO:0000256" key="6">
    <source>
        <dbReference type="ARBA" id="ARBA00022989"/>
    </source>
</evidence>
<evidence type="ECO:0000256" key="3">
    <source>
        <dbReference type="ARBA" id="ARBA00022449"/>
    </source>
</evidence>
<evidence type="ECO:0000313" key="10">
    <source>
        <dbReference type="Proteomes" id="UP001596147"/>
    </source>
</evidence>
<dbReference type="NCBIfam" id="NF009292">
    <property type="entry name" value="PRK12651.1-3"/>
    <property type="match status" value="1"/>
</dbReference>
<dbReference type="Proteomes" id="UP001596147">
    <property type="component" value="Unassembled WGS sequence"/>
</dbReference>
<organism evidence="9 10">
    <name type="scientific">Lederbergia graminis</name>
    <dbReference type="NCBI Taxonomy" id="735518"/>
    <lineage>
        <taxon>Bacteria</taxon>
        <taxon>Bacillati</taxon>
        <taxon>Bacillota</taxon>
        <taxon>Bacilli</taxon>
        <taxon>Bacillales</taxon>
        <taxon>Bacillaceae</taxon>
        <taxon>Lederbergia</taxon>
    </lineage>
</organism>
<dbReference type="NCBIfam" id="NF006517">
    <property type="entry name" value="PRK08965.1-1"/>
    <property type="match status" value="1"/>
</dbReference>
<comment type="subcellular location">
    <subcellularLocation>
        <location evidence="1">Cell membrane</location>
        <topology evidence="1">Multi-pass membrane protein</topology>
    </subcellularLocation>
</comment>
<reference evidence="10" key="1">
    <citation type="journal article" date="2019" name="Int. J. Syst. Evol. Microbiol.">
        <title>The Global Catalogue of Microorganisms (GCM) 10K type strain sequencing project: providing services to taxonomists for standard genome sequencing and annotation.</title>
        <authorList>
            <consortium name="The Broad Institute Genomics Platform"/>
            <consortium name="The Broad Institute Genome Sequencing Center for Infectious Disease"/>
            <person name="Wu L."/>
            <person name="Ma J."/>
        </authorList>
    </citation>
    <scope>NUCLEOTIDE SEQUENCE [LARGE SCALE GENOMIC DNA]</scope>
    <source>
        <strain evidence="10">CGMCC 1.12237</strain>
    </source>
</reference>
<dbReference type="InterPro" id="IPR002758">
    <property type="entry name" value="Cation_antiport_E"/>
</dbReference>
<evidence type="ECO:0000256" key="1">
    <source>
        <dbReference type="ARBA" id="ARBA00004651"/>
    </source>
</evidence>
<feature type="transmembrane region" description="Helical" evidence="8">
    <location>
        <begin position="12"/>
        <end position="38"/>
    </location>
</feature>
<evidence type="ECO:0000256" key="2">
    <source>
        <dbReference type="ARBA" id="ARBA00006228"/>
    </source>
</evidence>
<proteinExistence type="inferred from homology"/>
<dbReference type="Pfam" id="PF01899">
    <property type="entry name" value="MNHE"/>
    <property type="match status" value="1"/>
</dbReference>
<keyword evidence="7 8" id="KW-0472">Membrane</keyword>
<keyword evidence="3" id="KW-0050">Antiport</keyword>
<dbReference type="PANTHER" id="PTHR34584">
    <property type="entry name" value="NA(+)/H(+) ANTIPORTER SUBUNIT E1"/>
    <property type="match status" value="1"/>
</dbReference>
<evidence type="ECO:0000256" key="4">
    <source>
        <dbReference type="ARBA" id="ARBA00022475"/>
    </source>
</evidence>
<feature type="transmembrane region" description="Helical" evidence="8">
    <location>
        <begin position="50"/>
        <end position="69"/>
    </location>
</feature>
<keyword evidence="4" id="KW-1003">Cell membrane</keyword>
<evidence type="ECO:0000256" key="7">
    <source>
        <dbReference type="ARBA" id="ARBA00023136"/>
    </source>
</evidence>
<sequence>MAFQILLNFLLASIWMFFQNSISVTTFTVGYLLGLLIIFIMRRFFSSRFYFYRILAIIKLLLIFIRELIYSNLAVLRNILSPKLTIQPGIFALDTKLTAEWEITLLANLITLTPGTLVINVSNDKKTLYIHAMDIKDVEDTVKSIRNTFEKTIMEVSR</sequence>
<keyword evidence="6 8" id="KW-1133">Transmembrane helix</keyword>
<protein>
    <submittedName>
        <fullName evidence="9">Na+/H+ antiporter subunit E</fullName>
    </submittedName>
</protein>
<name>A0ABW0LEY4_9BACI</name>
<dbReference type="EMBL" id="JBHSMC010000004">
    <property type="protein sequence ID" value="MFC5464319.1"/>
    <property type="molecule type" value="Genomic_DNA"/>
</dbReference>
<dbReference type="RefSeq" id="WP_144927209.1">
    <property type="nucleotide sequence ID" value="NZ_JBHSMC010000004.1"/>
</dbReference>
<gene>
    <name evidence="9" type="ORF">ACFPM4_06045</name>
</gene>
<dbReference type="PIRSF" id="PIRSF019239">
    <property type="entry name" value="MrpE"/>
    <property type="match status" value="1"/>
</dbReference>